<sequence>MDFRNYPIVSCNCQSFFRGRSLFRMHIKTLNSCCKDMKFFSCRQRLIEEGENICLFSGNLNSFLKHMYNSHLKKAIDEDKLRHINETINVSNDTIEDVNIPNELELDNNLMNYEEADVQSVNVEKELLKVFIEIVGNRIQHDHMSRISNDIMKILNFISIHDSDLTRSMPFFGQISTRHNPECVEKPVLYNASTYIKPENVDSDNNDTSEIVEYIDLNEKLKIYSFSMVDWMHRMLKCNNYLILKNLRVNEFSKNNRIQSFFDGK</sequence>
<organism evidence="1 2">
    <name type="scientific">Strongyloides venezuelensis</name>
    <name type="common">Threadworm</name>
    <dbReference type="NCBI Taxonomy" id="75913"/>
    <lineage>
        <taxon>Eukaryota</taxon>
        <taxon>Metazoa</taxon>
        <taxon>Ecdysozoa</taxon>
        <taxon>Nematoda</taxon>
        <taxon>Chromadorea</taxon>
        <taxon>Rhabditida</taxon>
        <taxon>Tylenchina</taxon>
        <taxon>Panagrolaimomorpha</taxon>
        <taxon>Strongyloidoidea</taxon>
        <taxon>Strongyloididae</taxon>
        <taxon>Strongyloides</taxon>
    </lineage>
</organism>
<protein>
    <submittedName>
        <fullName evidence="2">C2H2-type domain-containing protein</fullName>
    </submittedName>
</protein>
<dbReference type="WBParaSite" id="SVE_0915100.1">
    <property type="protein sequence ID" value="SVE_0915100.1"/>
    <property type="gene ID" value="SVE_0915100"/>
</dbReference>
<dbReference type="Proteomes" id="UP000035680">
    <property type="component" value="Unassembled WGS sequence"/>
</dbReference>
<evidence type="ECO:0000313" key="1">
    <source>
        <dbReference type="Proteomes" id="UP000035680"/>
    </source>
</evidence>
<proteinExistence type="predicted"/>
<evidence type="ECO:0000313" key="2">
    <source>
        <dbReference type="WBParaSite" id="SVE_0915100.1"/>
    </source>
</evidence>
<reference evidence="2" key="2">
    <citation type="submission" date="2015-08" db="UniProtKB">
        <authorList>
            <consortium name="WormBaseParasite"/>
        </authorList>
    </citation>
    <scope>IDENTIFICATION</scope>
</reference>
<accession>A0A0K0FJS5</accession>
<reference evidence="1" key="1">
    <citation type="submission" date="2014-07" db="EMBL/GenBank/DDBJ databases">
        <authorList>
            <person name="Martin A.A"/>
            <person name="De Silva N."/>
        </authorList>
    </citation>
    <scope>NUCLEOTIDE SEQUENCE</scope>
</reference>
<dbReference type="AlphaFoldDB" id="A0A0K0FJS5"/>
<keyword evidence="1" id="KW-1185">Reference proteome</keyword>
<name>A0A0K0FJS5_STRVS</name>